<dbReference type="InterPro" id="IPR001599">
    <property type="entry name" value="Macroglobln_a2"/>
</dbReference>
<sequence>TLSFRRGGMAASLPSVVLLCENFPHDLQTGSTHQRGLVTGQGGDGRADTGPRCPGGNPQDKLPSASLISSSTEMWRSAKKSCMFVYEMASITFENSDEFYKSGIPYTGTMLLKGANSSALRGKEFLLVVDTGGGMQRKTLLMDGLGRASFELDTSGWTHDVSLHGELKDDSPASEHEGKKYLKYQSASLYLYPLSSNCESLLRIRKVEKKLLCGQPQKLWVDYMFDEKDMGIDLQSMDVVFLVLAKGTIVTVLRKELPAEAGLRGFFSLELPIGPELAPKAKVLGYVVLPNGEMVADSTELNVAKCFPNKVNLSFSEQKALVGSQLRLKVQAAPGSLCAIYAVDQHMWSSGPKSKLKTSMVFNLFPAFSEDRYPFEVKESDSPHCWITRFRKGILGLPPINCFDTPGNSWRDCRRSLWRREVPVSDIWPGPDSLLQDGWGQPACFHPFWQHVQVVPLLAGAGLENNVMEEDTGMQMDFFGTWLWELVPVGEGGSTEMAVTVPDAITKWEAGMFCMSPLGLGLAPATTLTAFKPFFVELALPYAVVRHEAFTLVATVFNYLRQCLWVQVTLAESAELEVLGDIEKGAYRSCVCADEERTFQWSMRPTSLGEVNVTVVATALHTKQLCGTEMPVMPAQGHVDTETKLLRVQVS</sequence>
<dbReference type="GO" id="GO:0004866">
    <property type="term" value="F:endopeptidase inhibitor activity"/>
    <property type="evidence" value="ECO:0007669"/>
    <property type="project" value="InterPro"/>
</dbReference>
<dbReference type="Gene3D" id="2.20.130.20">
    <property type="match status" value="1"/>
</dbReference>
<feature type="region of interest" description="Disordered" evidence="1">
    <location>
        <begin position="30"/>
        <end position="65"/>
    </location>
</feature>
<gene>
    <name evidence="4" type="primary">A2ml1_3</name>
    <name evidence="4" type="ORF">DROARD_R15600</name>
</gene>
<comment type="caution">
    <text evidence="4">The sequence shown here is derived from an EMBL/GenBank/DDBJ whole genome shotgun (WGS) entry which is preliminary data.</text>
</comment>
<dbReference type="SUPFAM" id="SSF81296">
    <property type="entry name" value="E set domains"/>
    <property type="match status" value="1"/>
</dbReference>
<dbReference type="Proteomes" id="UP000586671">
    <property type="component" value="Unassembled WGS sequence"/>
</dbReference>
<dbReference type="SMART" id="SM01359">
    <property type="entry name" value="A2M_N_2"/>
    <property type="match status" value="1"/>
</dbReference>
<organism evidence="4 5">
    <name type="scientific">Dromas ardeola</name>
    <dbReference type="NCBI Taxonomy" id="458190"/>
    <lineage>
        <taxon>Eukaryota</taxon>
        <taxon>Metazoa</taxon>
        <taxon>Chordata</taxon>
        <taxon>Craniata</taxon>
        <taxon>Vertebrata</taxon>
        <taxon>Euteleostomi</taxon>
        <taxon>Archelosauria</taxon>
        <taxon>Archosauria</taxon>
        <taxon>Dinosauria</taxon>
        <taxon>Saurischia</taxon>
        <taxon>Theropoda</taxon>
        <taxon>Coelurosauria</taxon>
        <taxon>Aves</taxon>
        <taxon>Neognathae</taxon>
        <taxon>Neoaves</taxon>
        <taxon>Charadriiformes</taxon>
        <taxon>Dromadidae</taxon>
        <taxon>Dromas</taxon>
    </lineage>
</organism>
<dbReference type="InterPro" id="IPR011625">
    <property type="entry name" value="A2M_N_BRD"/>
</dbReference>
<dbReference type="Pfam" id="PF17789">
    <property type="entry name" value="MG4"/>
    <property type="match status" value="1"/>
</dbReference>
<protein>
    <submittedName>
        <fullName evidence="4">A2ML1 protein</fullName>
    </submittedName>
</protein>
<feature type="non-terminal residue" evidence="4">
    <location>
        <position position="1"/>
    </location>
</feature>
<accession>A0A7K5XSX4</accession>
<dbReference type="Pfam" id="PF00207">
    <property type="entry name" value="A2M"/>
    <property type="match status" value="1"/>
</dbReference>
<dbReference type="InterPro" id="IPR014756">
    <property type="entry name" value="Ig_E-set"/>
</dbReference>
<reference evidence="4 5" key="1">
    <citation type="submission" date="2019-09" db="EMBL/GenBank/DDBJ databases">
        <title>Bird 10,000 Genomes (B10K) Project - Family phase.</title>
        <authorList>
            <person name="Zhang G."/>
        </authorList>
    </citation>
    <scope>NUCLEOTIDE SEQUENCE [LARGE SCALE GENOMIC DNA]</scope>
    <source>
        <strain evidence="4">B10K-DU-012-55</strain>
        <tissue evidence="4">Muscle</tissue>
    </source>
</reference>
<proteinExistence type="predicted"/>
<feature type="domain" description="Alpha-2-macroglobulin bait region" evidence="2">
    <location>
        <begin position="202"/>
        <end position="347"/>
    </location>
</feature>
<dbReference type="AlphaFoldDB" id="A0A7K5XSX4"/>
<dbReference type="PANTHER" id="PTHR11412">
    <property type="entry name" value="MACROGLOBULIN / COMPLEMENT"/>
    <property type="match status" value="1"/>
</dbReference>
<keyword evidence="5" id="KW-1185">Reference proteome</keyword>
<evidence type="ECO:0000256" key="1">
    <source>
        <dbReference type="SAM" id="MobiDB-lite"/>
    </source>
</evidence>
<dbReference type="Gene3D" id="2.60.40.10">
    <property type="entry name" value="Immunoglobulins"/>
    <property type="match status" value="2"/>
</dbReference>
<feature type="domain" description="Alpha-2-macroglobulin" evidence="3">
    <location>
        <begin position="481"/>
        <end position="570"/>
    </location>
</feature>
<dbReference type="InterPro" id="IPR050473">
    <property type="entry name" value="A2M/Complement_sys"/>
</dbReference>
<evidence type="ECO:0000313" key="5">
    <source>
        <dbReference type="Proteomes" id="UP000586671"/>
    </source>
</evidence>
<feature type="non-terminal residue" evidence="4">
    <location>
        <position position="651"/>
    </location>
</feature>
<dbReference type="PANTHER" id="PTHR11412:SF185">
    <property type="entry name" value="ALPHA-2-MACROGLOBULIN-LIKE PROTEIN 1"/>
    <property type="match status" value="1"/>
</dbReference>
<dbReference type="EMBL" id="VYZM01017382">
    <property type="protein sequence ID" value="NWU56113.1"/>
    <property type="molecule type" value="Genomic_DNA"/>
</dbReference>
<dbReference type="Pfam" id="PF07703">
    <property type="entry name" value="A2M_BRD"/>
    <property type="match status" value="1"/>
</dbReference>
<evidence type="ECO:0000259" key="3">
    <source>
        <dbReference type="SMART" id="SM01360"/>
    </source>
</evidence>
<dbReference type="Gene3D" id="2.60.40.1930">
    <property type="match status" value="1"/>
</dbReference>
<dbReference type="InterPro" id="IPR040839">
    <property type="entry name" value="MG4"/>
</dbReference>
<dbReference type="SMART" id="SM01360">
    <property type="entry name" value="A2M"/>
    <property type="match status" value="1"/>
</dbReference>
<name>A0A7K5XSX4_9CHAR</name>
<evidence type="ECO:0000259" key="2">
    <source>
        <dbReference type="SMART" id="SM01359"/>
    </source>
</evidence>
<evidence type="ECO:0000313" key="4">
    <source>
        <dbReference type="EMBL" id="NWU56113.1"/>
    </source>
</evidence>
<dbReference type="InterPro" id="IPR013783">
    <property type="entry name" value="Ig-like_fold"/>
</dbReference>